<dbReference type="EMBL" id="JAWLJK010000001">
    <property type="protein sequence ID" value="MDV6162518.1"/>
    <property type="molecule type" value="Genomic_DNA"/>
</dbReference>
<dbReference type="Proteomes" id="UP001185704">
    <property type="component" value="Unassembled WGS sequence"/>
</dbReference>
<organism evidence="1 2">
    <name type="scientific">Bacteroides hominis</name>
    <dbReference type="NCBI Taxonomy" id="2763023"/>
    <lineage>
        <taxon>Bacteria</taxon>
        <taxon>Pseudomonadati</taxon>
        <taxon>Bacteroidota</taxon>
        <taxon>Bacteroidia</taxon>
        <taxon>Bacteroidales</taxon>
        <taxon>Bacteroidaceae</taxon>
        <taxon>Bacteroides</taxon>
    </lineage>
</organism>
<gene>
    <name evidence="1" type="ORF">R3O81_00260</name>
</gene>
<proteinExistence type="predicted"/>
<name>A0ABU4A2A7_9BACE</name>
<accession>A0ABU4A2A7</accession>
<comment type="caution">
    <text evidence="1">The sequence shown here is derived from an EMBL/GenBank/DDBJ whole genome shotgun (WGS) entry which is preliminary data.</text>
</comment>
<protein>
    <submittedName>
        <fullName evidence="1">Uncharacterized protein</fullName>
    </submittedName>
</protein>
<sequence length="313" mass="37258">MIPTTMEVKQENKGIRVRLNHIRHGECMEVWQLQTPEGKPKRYVCRDTYGENCWYWLCDAPSGCCERDYAINNDIAITVCDQSWREITRDSNNRRRYAKSFATLEDTCTEEWRKIAGNYPGVTRNGFKEWILKQSFRPLNGTEEANWQYCRHETVASETLAHFTWIGEKYAICRVTRKHTECDARWYEYYARKVQGIYYGHTHFFGYEFHDRHISDVLRTLGKRCEDIGSTVVETRYRKGHSAMSYFMDEFIGYDLSYEQVRNAKECRLRKAREDYNGANTYYYKLKENEVSVRGIEAILLAMRKQMLKAKKQ</sequence>
<dbReference type="RefSeq" id="WP_234089739.1">
    <property type="nucleotide sequence ID" value="NZ_CP192717.1"/>
</dbReference>
<evidence type="ECO:0000313" key="2">
    <source>
        <dbReference type="Proteomes" id="UP001185704"/>
    </source>
</evidence>
<evidence type="ECO:0000313" key="1">
    <source>
        <dbReference type="EMBL" id="MDV6162518.1"/>
    </source>
</evidence>
<reference evidence="1" key="1">
    <citation type="submission" date="2023-09" db="EMBL/GenBank/DDBJ databases">
        <title>Upregulation of the cfiA carbapenemase gene in a Bacteroides hominis strain by the novel integrative and conjugative element Tn7563.</title>
        <authorList>
            <person name="Stubhaug T."/>
            <person name="Zecic N."/>
            <person name="Skaare D."/>
        </authorList>
    </citation>
    <scope>NUCLEOTIDE SEQUENCE [LARGE SCALE GENOMIC DNA]</scope>
    <source>
        <strain evidence="1">Tbg-245</strain>
    </source>
</reference>
<keyword evidence="2" id="KW-1185">Reference proteome</keyword>